<dbReference type="AlphaFoldDB" id="A0A5C0UFC8"/>
<evidence type="ECO:0000256" key="2">
    <source>
        <dbReference type="SAM" id="MobiDB-lite"/>
    </source>
</evidence>
<feature type="coiled-coil region" evidence="1">
    <location>
        <begin position="668"/>
        <end position="698"/>
    </location>
</feature>
<dbReference type="Proteomes" id="UP000325004">
    <property type="component" value="Chromosome"/>
</dbReference>
<feature type="compositionally biased region" description="Polar residues" evidence="2">
    <location>
        <begin position="51"/>
        <end position="66"/>
    </location>
</feature>
<feature type="region of interest" description="Disordered" evidence="2">
    <location>
        <begin position="33"/>
        <end position="66"/>
    </location>
</feature>
<evidence type="ECO:0000313" key="4">
    <source>
        <dbReference type="Proteomes" id="UP000325004"/>
    </source>
</evidence>
<feature type="coiled-coil region" evidence="1">
    <location>
        <begin position="318"/>
        <end position="363"/>
    </location>
</feature>
<organism evidence="3 4">
    <name type="scientific">Candidatus Cytomitobacter primus</name>
    <dbReference type="NCBI Taxonomy" id="2066024"/>
    <lineage>
        <taxon>Bacteria</taxon>
        <taxon>Pseudomonadati</taxon>
        <taxon>Pseudomonadota</taxon>
        <taxon>Alphaproteobacteria</taxon>
        <taxon>Holosporales</taxon>
        <taxon>Holosporaceae</taxon>
        <taxon>Candidatus Cytomitobacter</taxon>
    </lineage>
</organism>
<accession>A0A5C0UFC8</accession>
<feature type="compositionally biased region" description="Low complexity" evidence="2">
    <location>
        <begin position="33"/>
        <end position="43"/>
    </location>
</feature>
<reference evidence="3 4" key="1">
    <citation type="submission" date="2019-08" db="EMBL/GenBank/DDBJ databases">
        <title>Highly reduced genomes of protist endosymbionts show evolutionary convergence.</title>
        <authorList>
            <person name="George E."/>
            <person name="Husnik F."/>
            <person name="Tashyreva D."/>
            <person name="Prokopchuk G."/>
            <person name="Horak A."/>
            <person name="Kwong W.K."/>
            <person name="Lukes J."/>
            <person name="Keeling P.J."/>
        </authorList>
    </citation>
    <scope>NUCLEOTIDE SEQUENCE [LARGE SCALE GENOMIC DNA]</scope>
    <source>
        <strain evidence="3">1604LC</strain>
    </source>
</reference>
<keyword evidence="1" id="KW-0175">Coiled coil</keyword>
<dbReference type="EMBL" id="CP043316">
    <property type="protein sequence ID" value="QEK38343.1"/>
    <property type="molecule type" value="Genomic_DNA"/>
</dbReference>
<dbReference type="KEGG" id="cpri:FZC34_00165"/>
<name>A0A5C0UFC8_9PROT</name>
<sequence>MQKIFLLFITSCMFAMPTFDSLQAHDEKVENAAANSDSVANDSVVDEQQHRNSMADNSDTDSLYSNTDTFSETDSSAYTSSESQHLILKYSLHNKITPNAAKRFGRLINREGENREEIDEDRFAEIVYILQDIECAQRNNIVRSAQYDFDQFINLKKHLLELHNQLYVLQDSEWNDRNQNHGDSMLSSDELANRMNLIHEEKLESDRLAIAYQESKLYCKIETGRKIEMFGGLVYKYGLYDDPSIGSNELIDGYFDLYENANRGFVCNDQVMAWEQLVDRMNKAYQLQYQIVTNKLIQQLMAKDAQKQVIIESQAKQIETQSIDIQGLEIKLQEQRSESQMQIKMLKTKNTKQEEDIKEQQKHIDEIQPKMWGNLYTDTSLGLRLLVSDGENLPIEFTQKFSMSSKASICSSFFLGTSSEKDENTKLLCITTSIPAAINTFVYKGYIDIYGGLTIESYMGADPELAETNYIEDIFHAKQRLELERRIEELEDTTEEIRLKKQYLKNIEECKLKTIKINASIKESKMEKEVLDRFKIAIEMVELSEQCIDLPINSIYHGMNGQNDFQSFMRLYNEYKAFLNSTCGMSMHGRVMARAVPKSSITKELYNEYCRKNKIDGFVDLFNKEFESFEKSYQVTRNNNYKALYETLNQLRQQKSMIDAKRRYGKLEQENTLRFENYEKQLSEAKEKEAEYKKLLSSMTGKFGSIYNCR</sequence>
<gene>
    <name evidence="3" type="ORF">FZC34_00165</name>
</gene>
<evidence type="ECO:0000256" key="1">
    <source>
        <dbReference type="SAM" id="Coils"/>
    </source>
</evidence>
<dbReference type="RefSeq" id="WP_148971459.1">
    <property type="nucleotide sequence ID" value="NZ_CP043316.1"/>
</dbReference>
<evidence type="ECO:0000313" key="3">
    <source>
        <dbReference type="EMBL" id="QEK38343.1"/>
    </source>
</evidence>
<keyword evidence="4" id="KW-1185">Reference proteome</keyword>
<protein>
    <submittedName>
        <fullName evidence="3">Uncharacterized protein</fullName>
    </submittedName>
</protein>
<proteinExistence type="predicted"/>